<evidence type="ECO:0000256" key="1">
    <source>
        <dbReference type="ARBA" id="ARBA00004167"/>
    </source>
</evidence>
<feature type="transmembrane region" description="Helical" evidence="10">
    <location>
        <begin position="33"/>
        <end position="54"/>
    </location>
</feature>
<dbReference type="GO" id="GO:0009535">
    <property type="term" value="C:chloroplast thylakoid membrane"/>
    <property type="evidence" value="ECO:0007669"/>
    <property type="project" value="UniProtKB-SubCell"/>
</dbReference>
<keyword evidence="11" id="KW-0934">Plastid</keyword>
<evidence type="ECO:0000256" key="6">
    <source>
        <dbReference type="ARBA" id="ARBA00023078"/>
    </source>
</evidence>
<evidence type="ECO:0000256" key="2">
    <source>
        <dbReference type="ARBA" id="ARBA00022469"/>
    </source>
</evidence>
<geneLocation type="chloroplast" evidence="11"/>
<dbReference type="EMBL" id="LC035012">
    <property type="protein sequence ID" value="BAS44707.1"/>
    <property type="molecule type" value="Genomic_DNA"/>
</dbReference>
<feature type="propeptide" id="PRO_5005956981" evidence="9">
    <location>
        <begin position="1"/>
        <end position="18"/>
    </location>
</feature>
<dbReference type="NCBIfam" id="NF002715">
    <property type="entry name" value="PRK02553.1"/>
    <property type="match status" value="1"/>
</dbReference>
<keyword evidence="2 9" id="KW-0674">Reaction center</keyword>
<feature type="chain" id="PRO_5023395025" description="Photosystem II reaction center protein K" evidence="9">
    <location>
        <begin position="19"/>
        <end position="55"/>
    </location>
</feature>
<evidence type="ECO:0000256" key="4">
    <source>
        <dbReference type="ARBA" id="ARBA00022692"/>
    </source>
</evidence>
<evidence type="ECO:0000313" key="11">
    <source>
        <dbReference type="EMBL" id="BAS44707.1"/>
    </source>
</evidence>
<dbReference type="PANTHER" id="PTHR35325:SF1">
    <property type="entry name" value="PHOTOSYSTEM II REACTION CENTER PROTEIN K"/>
    <property type="match status" value="1"/>
</dbReference>
<evidence type="ECO:0000256" key="8">
    <source>
        <dbReference type="ARBA" id="ARBA00023276"/>
    </source>
</evidence>
<dbReference type="GO" id="GO:0009539">
    <property type="term" value="C:photosystem II reaction center"/>
    <property type="evidence" value="ECO:0007669"/>
    <property type="project" value="InterPro"/>
</dbReference>
<dbReference type="GO" id="GO:0015979">
    <property type="term" value="P:photosynthesis"/>
    <property type="evidence" value="ECO:0007669"/>
    <property type="project" value="UniProtKB-UniRule"/>
</dbReference>
<evidence type="ECO:0000256" key="10">
    <source>
        <dbReference type="SAM" id="Phobius"/>
    </source>
</evidence>
<dbReference type="AlphaFoldDB" id="A0A0M4V4V9"/>
<name>A0A0M4V4V9_MARPA</name>
<gene>
    <name evidence="9 11" type="primary">psbK</name>
</gene>
<keyword evidence="5 9" id="KW-1133">Transmembrane helix</keyword>
<protein>
    <recommendedName>
        <fullName evidence="9">Photosystem II reaction center protein K</fullName>
        <shortName evidence="9">PSII-K</shortName>
    </recommendedName>
</protein>
<keyword evidence="11" id="KW-0150">Chloroplast</keyword>
<dbReference type="PANTHER" id="PTHR35325">
    <property type="match status" value="1"/>
</dbReference>
<keyword evidence="7 9" id="KW-0472">Membrane</keyword>
<keyword evidence="6 9" id="KW-0793">Thylakoid</keyword>
<keyword evidence="8 9" id="KW-0604">Photosystem II</keyword>
<dbReference type="SMR" id="A0A0M4V4V9"/>
<dbReference type="SUPFAM" id="SSF161037">
    <property type="entry name" value="Photosystem II reaction center protein K, PsbK"/>
    <property type="match status" value="1"/>
</dbReference>
<keyword evidence="4 9" id="KW-0812">Transmembrane</keyword>
<comment type="similarity">
    <text evidence="9">Belongs to the PsbK family.</text>
</comment>
<keyword evidence="3 9" id="KW-0602">Photosynthesis</keyword>
<accession>A0A0M4V4V9</accession>
<comment type="subcellular location">
    <subcellularLocation>
        <location evidence="1">Membrane</location>
        <topology evidence="1">Single-pass membrane protein</topology>
    </subcellularLocation>
    <subcellularLocation>
        <location evidence="9">Plastid</location>
        <location evidence="9">Chloroplast thylakoid membrane</location>
        <topology evidence="9">Single-pass membrane protein</topology>
    </subcellularLocation>
</comment>
<sequence>MFNIYLENAFYLNGITFAKLPEAYSIFDPIVDVMPIIPLFFFLLAFVWQASVSFR</sequence>
<evidence type="ECO:0000256" key="3">
    <source>
        <dbReference type="ARBA" id="ARBA00022531"/>
    </source>
</evidence>
<reference evidence="11" key="1">
    <citation type="submission" date="2015-03" db="EMBL/GenBank/DDBJ databases">
        <title>Complete chloroplast genome DNA of liverwort Marchantia paleacea var. diptera.</title>
        <authorList>
            <person name="Ishii K."/>
            <person name="Nakagawa T."/>
            <person name="Kozaki T."/>
        </authorList>
    </citation>
    <scope>NUCLEOTIDE SEQUENCE</scope>
</reference>
<evidence type="ECO:0000256" key="9">
    <source>
        <dbReference type="HAMAP-Rule" id="MF_00441"/>
    </source>
</evidence>
<dbReference type="Pfam" id="PF02533">
    <property type="entry name" value="PsbK"/>
    <property type="match status" value="1"/>
</dbReference>
<organism evidence="11">
    <name type="scientific">Marchantia paleacea subsp. diptera</name>
    <dbReference type="NCBI Taxonomy" id="93925"/>
    <lineage>
        <taxon>Eukaryota</taxon>
        <taxon>Viridiplantae</taxon>
        <taxon>Streptophyta</taxon>
        <taxon>Embryophyta</taxon>
        <taxon>Marchantiophyta</taxon>
        <taxon>Marchantiopsida</taxon>
        <taxon>Marchantiidae</taxon>
        <taxon>Marchantiales</taxon>
        <taxon>Marchantiaceae</taxon>
        <taxon>Marchantia</taxon>
    </lineage>
</organism>
<comment type="subunit">
    <text evidence="9">PSII is composed of 1 copy each of membrane proteins PsbA, PsbB, PsbC, PsbD, PsbE, PsbF, PsbH, PsbI, PsbJ, PsbK, PsbL, PsbM, PsbT, PsbX, PsbY, PsbZ, Psb30/Ycf12, at least 3 peripheral proteins of the oxygen-evolving complex and a large number of cofactors. It forms dimeric complexes.</text>
</comment>
<proteinExistence type="inferred from homology"/>
<dbReference type="HAMAP" id="MF_00441">
    <property type="entry name" value="PSII_PsbK"/>
    <property type="match status" value="1"/>
</dbReference>
<dbReference type="InterPro" id="IPR037270">
    <property type="entry name" value="PSII_PsbK_sf"/>
</dbReference>
<evidence type="ECO:0000256" key="7">
    <source>
        <dbReference type="ARBA" id="ARBA00023136"/>
    </source>
</evidence>
<dbReference type="InterPro" id="IPR003687">
    <property type="entry name" value="PSII_PsbK"/>
</dbReference>
<evidence type="ECO:0000256" key="5">
    <source>
        <dbReference type="ARBA" id="ARBA00022989"/>
    </source>
</evidence>
<comment type="function">
    <text evidence="9">One of the components of the core complex of photosystem II (PSII). PSII is a light-driven water:plastoquinone oxidoreductase that uses light energy to abstract electrons from H(2)O, generating O(2) and a proton gradient subsequently used for ATP formation. It consists of a core antenna complex that captures photons, and an electron transfer chain that converts photonic excitation into a charge separation.</text>
</comment>